<dbReference type="PANTHER" id="PTHR47165:SF4">
    <property type="entry name" value="OS03G0429900 PROTEIN"/>
    <property type="match status" value="1"/>
</dbReference>
<dbReference type="EMBL" id="JBDFQZ010000011">
    <property type="protein sequence ID" value="KAK9676557.1"/>
    <property type="molecule type" value="Genomic_DNA"/>
</dbReference>
<accession>A0AAW1HJJ5</accession>
<dbReference type="InterPro" id="IPR013955">
    <property type="entry name" value="Rep_factor-A_C"/>
</dbReference>
<evidence type="ECO:0000313" key="4">
    <source>
        <dbReference type="Proteomes" id="UP001443914"/>
    </source>
</evidence>
<dbReference type="InterPro" id="IPR012340">
    <property type="entry name" value="NA-bd_OB-fold"/>
</dbReference>
<dbReference type="Proteomes" id="UP001443914">
    <property type="component" value="Unassembled WGS sequence"/>
</dbReference>
<comment type="caution">
    <text evidence="3">The sequence shown here is derived from an EMBL/GenBank/DDBJ whole genome shotgun (WGS) entry which is preliminary data.</text>
</comment>
<protein>
    <recommendedName>
        <fullName evidence="2">Replication factor A C-terminal domain-containing protein</fullName>
    </recommendedName>
</protein>
<feature type="region of interest" description="Disordered" evidence="1">
    <location>
        <begin position="343"/>
        <end position="365"/>
    </location>
</feature>
<dbReference type="AlphaFoldDB" id="A0AAW1HJJ5"/>
<sequence length="365" mass="42089">MAPRGQRVRVVLWDHCLAEYKEQKAKHSGSDEAIIVIVTSLMVKDYKGFNSISTSTSSRLYINLDIPDVNTLREYLRGQRVIVVLWDHCLAEYKEQKAKHSGSDEAIIVIVTSLMVKDYKGFNSISTSTSSRLYINLDIPDVNTLREYLRGQRVRVVLWDHCLAEYKEQKAKHSGSDEAIIVIVTSLMVKDYKGFNSISTSTSSRLYIHLDIPDVNTLREYLRYCFELKVEDHNSSTNFVIFDKEAKQLIGQDAVSLYDSQQDEDEDDEDYNPIPILIYNSFVGKQFLFKLKIQDTNHGINKRTSYKVIDLSERKSLEVHDFESTSSQQRRQESLINCDVNESLEQDSECSETVPKIQNKKRKTK</sequence>
<keyword evidence="4" id="KW-1185">Reference proteome</keyword>
<proteinExistence type="predicted"/>
<dbReference type="Gene3D" id="2.40.50.140">
    <property type="entry name" value="Nucleic acid-binding proteins"/>
    <property type="match status" value="3"/>
</dbReference>
<reference evidence="3" key="1">
    <citation type="submission" date="2024-03" db="EMBL/GenBank/DDBJ databases">
        <title>WGS assembly of Saponaria officinalis var. Norfolk2.</title>
        <authorList>
            <person name="Jenkins J."/>
            <person name="Shu S."/>
            <person name="Grimwood J."/>
            <person name="Barry K."/>
            <person name="Goodstein D."/>
            <person name="Schmutz J."/>
            <person name="Leebens-Mack J."/>
            <person name="Osbourn A."/>
        </authorList>
    </citation>
    <scope>NUCLEOTIDE SEQUENCE [LARGE SCALE GENOMIC DNA]</scope>
    <source>
        <strain evidence="3">JIC</strain>
    </source>
</reference>
<gene>
    <name evidence="3" type="ORF">RND81_11G084900</name>
</gene>
<feature type="domain" description="Replication factor A C-terminal" evidence="2">
    <location>
        <begin position="221"/>
        <end position="313"/>
    </location>
</feature>
<evidence type="ECO:0000256" key="1">
    <source>
        <dbReference type="SAM" id="MobiDB-lite"/>
    </source>
</evidence>
<dbReference type="PANTHER" id="PTHR47165">
    <property type="entry name" value="OS03G0429900 PROTEIN"/>
    <property type="match status" value="1"/>
</dbReference>
<dbReference type="SUPFAM" id="SSF50249">
    <property type="entry name" value="Nucleic acid-binding proteins"/>
    <property type="match status" value="4"/>
</dbReference>
<evidence type="ECO:0000259" key="2">
    <source>
        <dbReference type="Pfam" id="PF08646"/>
    </source>
</evidence>
<evidence type="ECO:0000313" key="3">
    <source>
        <dbReference type="EMBL" id="KAK9676557.1"/>
    </source>
</evidence>
<dbReference type="Pfam" id="PF08646">
    <property type="entry name" value="Rep_fac-A_C"/>
    <property type="match status" value="1"/>
</dbReference>
<name>A0AAW1HJJ5_SAPOF</name>
<organism evidence="3 4">
    <name type="scientific">Saponaria officinalis</name>
    <name type="common">Common soapwort</name>
    <name type="synonym">Lychnis saponaria</name>
    <dbReference type="NCBI Taxonomy" id="3572"/>
    <lineage>
        <taxon>Eukaryota</taxon>
        <taxon>Viridiplantae</taxon>
        <taxon>Streptophyta</taxon>
        <taxon>Embryophyta</taxon>
        <taxon>Tracheophyta</taxon>
        <taxon>Spermatophyta</taxon>
        <taxon>Magnoliopsida</taxon>
        <taxon>eudicotyledons</taxon>
        <taxon>Gunneridae</taxon>
        <taxon>Pentapetalae</taxon>
        <taxon>Caryophyllales</taxon>
        <taxon>Caryophyllaceae</taxon>
        <taxon>Caryophylleae</taxon>
        <taxon>Saponaria</taxon>
    </lineage>
</organism>